<dbReference type="AlphaFoldDB" id="A0A2W7Q9J8"/>
<dbReference type="PROSITE" id="PS50977">
    <property type="entry name" value="HTH_TETR_2"/>
    <property type="match status" value="1"/>
</dbReference>
<evidence type="ECO:0000259" key="5">
    <source>
        <dbReference type="PROSITE" id="PS50977"/>
    </source>
</evidence>
<feature type="domain" description="HTH tetR-type" evidence="5">
    <location>
        <begin position="44"/>
        <end position="104"/>
    </location>
</feature>
<evidence type="ECO:0000313" key="7">
    <source>
        <dbReference type="Proteomes" id="UP000249364"/>
    </source>
</evidence>
<sequence length="248" mass="27420">MQNAPHLEDAASCSGFELTTEGLCRSILARHQDTICVRKSAIAVPRLKRILEAALDLSNRGGFQAMSLRDLSRASGLSTGGLYAYFDSKTTLLKMILLEVTDLVQRVLGRPPATLAADPVAHLRWLIDTHLHLTEALLPWFTFAFMEAKNFPPAERRIAVDSEALTERLFAEVIERGTKMGVFRSDTSPLLPAIIKPLLQEWYVKRAKYRRRGVAIETYSATVQGLVLSACLSDRPGQPSGSRQVQGS</sequence>
<dbReference type="OrthoDB" id="9779746at2"/>
<dbReference type="Proteomes" id="UP000249364">
    <property type="component" value="Unassembled WGS sequence"/>
</dbReference>
<keyword evidence="1" id="KW-0805">Transcription regulation</keyword>
<evidence type="ECO:0000256" key="2">
    <source>
        <dbReference type="ARBA" id="ARBA00023125"/>
    </source>
</evidence>
<dbReference type="Gene3D" id="1.10.10.60">
    <property type="entry name" value="Homeodomain-like"/>
    <property type="match status" value="1"/>
</dbReference>
<keyword evidence="3" id="KW-0804">Transcription</keyword>
<dbReference type="EMBL" id="QKZQ01000012">
    <property type="protein sequence ID" value="PZX40717.1"/>
    <property type="molecule type" value="Genomic_DNA"/>
</dbReference>
<dbReference type="PANTHER" id="PTHR30055">
    <property type="entry name" value="HTH-TYPE TRANSCRIPTIONAL REGULATOR RUTR"/>
    <property type="match status" value="1"/>
</dbReference>
<accession>A0A2W7Q9J8</accession>
<protein>
    <submittedName>
        <fullName evidence="6">TetR family transcriptional regulator</fullName>
    </submittedName>
</protein>
<dbReference type="InterPro" id="IPR050109">
    <property type="entry name" value="HTH-type_TetR-like_transc_reg"/>
</dbReference>
<dbReference type="SUPFAM" id="SSF48498">
    <property type="entry name" value="Tetracyclin repressor-like, C-terminal domain"/>
    <property type="match status" value="1"/>
</dbReference>
<dbReference type="PRINTS" id="PR00455">
    <property type="entry name" value="HTHTETR"/>
</dbReference>
<dbReference type="SUPFAM" id="SSF46689">
    <property type="entry name" value="Homeodomain-like"/>
    <property type="match status" value="1"/>
</dbReference>
<feature type="DNA-binding region" description="H-T-H motif" evidence="4">
    <location>
        <begin position="67"/>
        <end position="86"/>
    </location>
</feature>
<evidence type="ECO:0000313" key="6">
    <source>
        <dbReference type="EMBL" id="PZX40717.1"/>
    </source>
</evidence>
<keyword evidence="2 4" id="KW-0238">DNA-binding</keyword>
<evidence type="ECO:0000256" key="1">
    <source>
        <dbReference type="ARBA" id="ARBA00023015"/>
    </source>
</evidence>
<evidence type="ECO:0000256" key="3">
    <source>
        <dbReference type="ARBA" id="ARBA00023163"/>
    </source>
</evidence>
<dbReference type="STRING" id="121821.GCA_001870675_01235"/>
<proteinExistence type="predicted"/>
<dbReference type="InterPro" id="IPR001647">
    <property type="entry name" value="HTH_TetR"/>
</dbReference>
<name>A0A2W7Q9J8_9RHOB</name>
<dbReference type="InterPro" id="IPR009057">
    <property type="entry name" value="Homeodomain-like_sf"/>
</dbReference>
<dbReference type="PROSITE" id="PS01081">
    <property type="entry name" value="HTH_TETR_1"/>
    <property type="match status" value="1"/>
</dbReference>
<reference evidence="6 7" key="1">
    <citation type="submission" date="2018-06" db="EMBL/GenBank/DDBJ databases">
        <title>Genomic Encyclopedia of Archaeal and Bacterial Type Strains, Phase II (KMG-II): from individual species to whole genera.</title>
        <authorList>
            <person name="Goeker M."/>
        </authorList>
    </citation>
    <scope>NUCLEOTIDE SEQUENCE [LARGE SCALE GENOMIC DNA]</scope>
    <source>
        <strain evidence="6 7">DSM 13087</strain>
    </source>
</reference>
<dbReference type="GO" id="GO:0000976">
    <property type="term" value="F:transcription cis-regulatory region binding"/>
    <property type="evidence" value="ECO:0007669"/>
    <property type="project" value="TreeGrafter"/>
</dbReference>
<dbReference type="InterPro" id="IPR036271">
    <property type="entry name" value="Tet_transcr_reg_TetR-rel_C_sf"/>
</dbReference>
<keyword evidence="7" id="KW-1185">Reference proteome</keyword>
<gene>
    <name evidence="6" type="ORF">LY56_02600</name>
</gene>
<dbReference type="RefSeq" id="WP_071470104.1">
    <property type="nucleotide sequence ID" value="NZ_QKZQ01000012.1"/>
</dbReference>
<comment type="caution">
    <text evidence="6">The sequence shown here is derived from an EMBL/GenBank/DDBJ whole genome shotgun (WGS) entry which is preliminary data.</text>
</comment>
<dbReference type="InterPro" id="IPR023772">
    <property type="entry name" value="DNA-bd_HTH_TetR-type_CS"/>
</dbReference>
<evidence type="ECO:0000256" key="4">
    <source>
        <dbReference type="PROSITE-ProRule" id="PRU00335"/>
    </source>
</evidence>
<dbReference type="Gene3D" id="1.10.357.10">
    <property type="entry name" value="Tetracycline Repressor, domain 2"/>
    <property type="match status" value="1"/>
</dbReference>
<dbReference type="GO" id="GO:0003700">
    <property type="term" value="F:DNA-binding transcription factor activity"/>
    <property type="evidence" value="ECO:0007669"/>
    <property type="project" value="TreeGrafter"/>
</dbReference>
<organism evidence="6 7">
    <name type="scientific">Roseinatronobacter thiooxidans</name>
    <dbReference type="NCBI Taxonomy" id="121821"/>
    <lineage>
        <taxon>Bacteria</taxon>
        <taxon>Pseudomonadati</taxon>
        <taxon>Pseudomonadota</taxon>
        <taxon>Alphaproteobacteria</taxon>
        <taxon>Rhodobacterales</taxon>
        <taxon>Paracoccaceae</taxon>
        <taxon>Roseinatronobacter</taxon>
    </lineage>
</organism>
<dbReference type="Pfam" id="PF00440">
    <property type="entry name" value="TetR_N"/>
    <property type="match status" value="1"/>
</dbReference>
<dbReference type="PANTHER" id="PTHR30055:SF240">
    <property type="entry name" value="HTH-TYPE TRANSCRIPTIONAL REGULATOR ACRR"/>
    <property type="match status" value="1"/>
</dbReference>